<organism>
    <name type="scientific">Serpula lacrymans var. lacrymans (strain S7.9)</name>
    <name type="common">Dry rot fungus</name>
    <dbReference type="NCBI Taxonomy" id="578457"/>
    <lineage>
        <taxon>Eukaryota</taxon>
        <taxon>Fungi</taxon>
        <taxon>Dikarya</taxon>
        <taxon>Basidiomycota</taxon>
        <taxon>Agaricomycotina</taxon>
        <taxon>Agaricomycetes</taxon>
        <taxon>Agaricomycetidae</taxon>
        <taxon>Boletales</taxon>
        <taxon>Coniophorineae</taxon>
        <taxon>Serpulaceae</taxon>
        <taxon>Serpula</taxon>
    </lineage>
</organism>
<accession>F8NE70</accession>
<protein>
    <submittedName>
        <fullName evidence="2">Uncharacterized protein</fullName>
    </submittedName>
</protein>
<gene>
    <name evidence="2" type="ORF">SERLADRAFT_404614</name>
</gene>
<evidence type="ECO:0000313" key="2">
    <source>
        <dbReference type="EMBL" id="EGO30452.1"/>
    </source>
</evidence>
<dbReference type="AlphaFoldDB" id="F8NE70"/>
<name>F8NE70_SERL9</name>
<evidence type="ECO:0000256" key="1">
    <source>
        <dbReference type="SAM" id="MobiDB-lite"/>
    </source>
</evidence>
<dbReference type="KEGG" id="sla:SERLADRAFT_404614"/>
<dbReference type="EMBL" id="GL945428">
    <property type="protein sequence ID" value="EGO30452.1"/>
    <property type="molecule type" value="Genomic_DNA"/>
</dbReference>
<dbReference type="RefSeq" id="XP_007312336.1">
    <property type="nucleotide sequence ID" value="XM_007312274.1"/>
</dbReference>
<reference evidence="2" key="1">
    <citation type="submission" date="2011-04" db="EMBL/GenBank/DDBJ databases">
        <title>Evolution of plant cell wall degrading machinery underlies the functional diversity of forest fungi.</title>
        <authorList>
            <consortium name="US DOE Joint Genome Institute (JGI-PGF)"/>
            <person name="Eastwood D.C."/>
            <person name="Floudas D."/>
            <person name="Binder M."/>
            <person name="Majcherczyk A."/>
            <person name="Schneider P."/>
            <person name="Aerts A."/>
            <person name="Asiegbu F.O."/>
            <person name="Baker S.E."/>
            <person name="Barry K."/>
            <person name="Bendiksby M."/>
            <person name="Blumentritt M."/>
            <person name="Coutinho P.M."/>
            <person name="Cullen D."/>
            <person name="Cullen D."/>
            <person name="Gathman A."/>
            <person name="Goodell B."/>
            <person name="Henrissat B."/>
            <person name="Ihrmark K."/>
            <person name="Kauserud H."/>
            <person name="Kohler A."/>
            <person name="LaButti K."/>
            <person name="Lapidus A."/>
            <person name="Lavin J.L."/>
            <person name="Lee Y.-H."/>
            <person name="Lindquist E."/>
            <person name="Lilly W."/>
            <person name="Lucas S."/>
            <person name="Morin E."/>
            <person name="Murat C."/>
            <person name="Oguiza J.A."/>
            <person name="Park J."/>
            <person name="Pisabarro A.G."/>
            <person name="Riley R."/>
            <person name="Rosling A."/>
            <person name="Salamov A."/>
            <person name="Schmidt O."/>
            <person name="Schmutz J."/>
            <person name="Skrede I."/>
            <person name="Stenlid J."/>
            <person name="Wiebenga A."/>
            <person name="Xie X."/>
            <person name="Kues U."/>
            <person name="Hibbett D.S."/>
            <person name="Hoffmeister D."/>
            <person name="Hogberg N."/>
            <person name="Martin F."/>
            <person name="Grigoriev I.V."/>
            <person name="Watkinson S.C."/>
        </authorList>
    </citation>
    <scope>NUCLEOTIDE SEQUENCE</scope>
    <source>
        <strain evidence="2">S7.9</strain>
    </source>
</reference>
<proteinExistence type="predicted"/>
<dbReference type="Proteomes" id="UP000008064">
    <property type="component" value="Unassembled WGS sequence"/>
</dbReference>
<dbReference type="GeneID" id="18812408"/>
<dbReference type="HOGENOM" id="CLU_1289627_0_0_1"/>
<feature type="region of interest" description="Disordered" evidence="1">
    <location>
        <begin position="109"/>
        <end position="128"/>
    </location>
</feature>
<sequence length="214" mass="24095">MSIPSGQYGQALLGTDHAEGHFLTPLSDIESQTDMSAHAAALILYDSSTTLFTIVTTFDPQSQANLKLKVMKKRIEDEEPICKKARRIAKDEIREELDNKKEELMSSIKPNDKYTPSAMPTPSKSPVHEIYNSEYEPRDWSMGNEIICQDLNETLFNTNHGITPSATSSKNSKPYFSKISQIRPFMFEGITSYIKECDNLVWTALTEVGKFSTT</sequence>